<reference evidence="2" key="1">
    <citation type="submission" date="2022-06" db="EMBL/GenBank/DDBJ databases">
        <title>Uncovering the hologenomic basis of an extraordinary plant invasion.</title>
        <authorList>
            <person name="Bieker V.C."/>
            <person name="Martin M.D."/>
            <person name="Gilbert T."/>
            <person name="Hodgins K."/>
            <person name="Battlay P."/>
            <person name="Petersen B."/>
            <person name="Wilson J."/>
        </authorList>
    </citation>
    <scope>NUCLEOTIDE SEQUENCE</scope>
    <source>
        <strain evidence="2">AA19_3_7</strain>
        <tissue evidence="2">Leaf</tissue>
    </source>
</reference>
<comment type="caution">
    <text evidence="2">The sequence shown here is derived from an EMBL/GenBank/DDBJ whole genome shotgun (WGS) entry which is preliminary data.</text>
</comment>
<dbReference type="AlphaFoldDB" id="A0AAD5G8M7"/>
<dbReference type="Proteomes" id="UP001206925">
    <property type="component" value="Unassembled WGS sequence"/>
</dbReference>
<name>A0AAD5G8M7_AMBAR</name>
<protein>
    <submittedName>
        <fullName evidence="2">Uncharacterized protein</fullName>
    </submittedName>
</protein>
<evidence type="ECO:0000313" key="3">
    <source>
        <dbReference type="Proteomes" id="UP001206925"/>
    </source>
</evidence>
<evidence type="ECO:0000256" key="1">
    <source>
        <dbReference type="SAM" id="SignalP"/>
    </source>
</evidence>
<dbReference type="PANTHER" id="PTHR38396">
    <property type="entry name" value="TRANSMEMBRANE PROTEIN"/>
    <property type="match status" value="1"/>
</dbReference>
<gene>
    <name evidence="2" type="ORF">M8C21_006174</name>
</gene>
<dbReference type="EMBL" id="JAMZMK010010065">
    <property type="protein sequence ID" value="KAI7733210.1"/>
    <property type="molecule type" value="Genomic_DNA"/>
</dbReference>
<feature type="signal peptide" evidence="1">
    <location>
        <begin position="1"/>
        <end position="21"/>
    </location>
</feature>
<sequence length="108" mass="12356">MGARICFVILFFWAVLTIVTPILVHLSTKPNLLECYDEEELANFQSGIGLRFWWRRKCQCTEGPLEPISTPAPAPTSAPYDTRTPEFYMMQLTCKGVSRKVLVMVQQQ</sequence>
<feature type="chain" id="PRO_5042042669" evidence="1">
    <location>
        <begin position="22"/>
        <end position="108"/>
    </location>
</feature>
<proteinExistence type="predicted"/>
<keyword evidence="3" id="KW-1185">Reference proteome</keyword>
<dbReference type="PANTHER" id="PTHR38396:SF1">
    <property type="entry name" value="TRANSMEMBRANE PROTEIN"/>
    <property type="match status" value="1"/>
</dbReference>
<accession>A0AAD5G8M7</accession>
<keyword evidence="1" id="KW-0732">Signal</keyword>
<organism evidence="2 3">
    <name type="scientific">Ambrosia artemisiifolia</name>
    <name type="common">Common ragweed</name>
    <dbReference type="NCBI Taxonomy" id="4212"/>
    <lineage>
        <taxon>Eukaryota</taxon>
        <taxon>Viridiplantae</taxon>
        <taxon>Streptophyta</taxon>
        <taxon>Embryophyta</taxon>
        <taxon>Tracheophyta</taxon>
        <taxon>Spermatophyta</taxon>
        <taxon>Magnoliopsida</taxon>
        <taxon>eudicotyledons</taxon>
        <taxon>Gunneridae</taxon>
        <taxon>Pentapetalae</taxon>
        <taxon>asterids</taxon>
        <taxon>campanulids</taxon>
        <taxon>Asterales</taxon>
        <taxon>Asteraceae</taxon>
        <taxon>Asteroideae</taxon>
        <taxon>Heliantheae alliance</taxon>
        <taxon>Heliantheae</taxon>
        <taxon>Ambrosia</taxon>
    </lineage>
</organism>
<evidence type="ECO:0000313" key="2">
    <source>
        <dbReference type="EMBL" id="KAI7733210.1"/>
    </source>
</evidence>